<proteinExistence type="predicted"/>
<evidence type="ECO:0000256" key="3">
    <source>
        <dbReference type="ARBA" id="ARBA00022857"/>
    </source>
</evidence>
<dbReference type="GO" id="GO:0005886">
    <property type="term" value="C:plasma membrane"/>
    <property type="evidence" value="ECO:0007669"/>
    <property type="project" value="InterPro"/>
</dbReference>
<evidence type="ECO:0000256" key="6">
    <source>
        <dbReference type="ARBA" id="ARBA00023027"/>
    </source>
</evidence>
<keyword evidence="2" id="KW-0874">Quinone</keyword>
<accession>A0A524RNN4</accession>
<evidence type="ECO:0000313" key="11">
    <source>
        <dbReference type="Proteomes" id="UP000317990"/>
    </source>
</evidence>
<dbReference type="InterPro" id="IPR020905">
    <property type="entry name" value="NdhO"/>
</dbReference>
<gene>
    <name evidence="10" type="ORF">ERJ67_05525</name>
</gene>
<evidence type="ECO:0000313" key="10">
    <source>
        <dbReference type="EMBL" id="TGG92664.1"/>
    </source>
</evidence>
<dbReference type="EMBL" id="SRMO01000059">
    <property type="protein sequence ID" value="TGG92664.1"/>
    <property type="molecule type" value="Genomic_DNA"/>
</dbReference>
<evidence type="ECO:0000256" key="2">
    <source>
        <dbReference type="ARBA" id="ARBA00022719"/>
    </source>
</evidence>
<dbReference type="Pfam" id="PF11910">
    <property type="entry name" value="NdhO"/>
    <property type="match status" value="1"/>
</dbReference>
<sequence>MAPEAAAATTRSLRKGSLVKVKRQAYLASVELAASDADPPTYIFEGPGQILLLRGDAANVRWSLPVPDVWLPLTLLEAFRA</sequence>
<evidence type="ECO:0000256" key="1">
    <source>
        <dbReference type="ARBA" id="ARBA00022448"/>
    </source>
</evidence>
<dbReference type="Proteomes" id="UP000317990">
    <property type="component" value="Unassembled WGS sequence"/>
</dbReference>
<evidence type="ECO:0000256" key="9">
    <source>
        <dbReference type="ARBA" id="ARBA00032792"/>
    </source>
</evidence>
<evidence type="ECO:0000256" key="4">
    <source>
        <dbReference type="ARBA" id="ARBA00022957"/>
    </source>
</evidence>
<organism evidence="10 11">
    <name type="scientific">Aphanocapsa feldmannii 277cV</name>
    <dbReference type="NCBI Taxonomy" id="2507553"/>
    <lineage>
        <taxon>Bacteria</taxon>
        <taxon>Bacillati</taxon>
        <taxon>Cyanobacteriota</taxon>
        <taxon>Cyanophyceae</taxon>
        <taxon>Oscillatoriophycideae</taxon>
        <taxon>Chroococcales</taxon>
        <taxon>Microcystaceae</taxon>
        <taxon>Aphanocapsa</taxon>
    </lineage>
</organism>
<evidence type="ECO:0000256" key="7">
    <source>
        <dbReference type="ARBA" id="ARBA00023136"/>
    </source>
</evidence>
<dbReference type="GO" id="GO:0048038">
    <property type="term" value="F:quinone binding"/>
    <property type="evidence" value="ECO:0007669"/>
    <property type="project" value="UniProtKB-KW"/>
</dbReference>
<keyword evidence="1" id="KW-0813">Transport</keyword>
<dbReference type="AlphaFoldDB" id="A0A524RNN4"/>
<keyword evidence="7" id="KW-0472">Membrane</keyword>
<evidence type="ECO:0000256" key="5">
    <source>
        <dbReference type="ARBA" id="ARBA00022967"/>
    </source>
</evidence>
<dbReference type="GO" id="GO:0016655">
    <property type="term" value="F:oxidoreductase activity, acting on NAD(P)H, quinone or similar compound as acceptor"/>
    <property type="evidence" value="ECO:0007669"/>
    <property type="project" value="InterPro"/>
</dbReference>
<comment type="caution">
    <text evidence="10">The sequence shown here is derived from an EMBL/GenBank/DDBJ whole genome shotgun (WGS) entry which is preliminary data.</text>
</comment>
<keyword evidence="4" id="KW-0618">Plastoquinone</keyword>
<keyword evidence="6" id="KW-0520">NAD</keyword>
<reference evidence="10 11" key="1">
    <citation type="journal article" date="2019" name="mSystems">
        <title>Life at home and on the roam: Genomic adaptions reflect the dual lifestyle of an intracellular, facultative symbiont.</title>
        <authorList>
            <person name="Burgsdorf I."/>
        </authorList>
    </citation>
    <scope>NUCLEOTIDE SEQUENCE [LARGE SCALE GENOMIC DNA]</scope>
    <source>
        <strain evidence="10">277cV</strain>
    </source>
</reference>
<name>A0A524RNN4_9CHRO</name>
<keyword evidence="3" id="KW-0521">NADP</keyword>
<evidence type="ECO:0000256" key="8">
    <source>
        <dbReference type="ARBA" id="ARBA00031570"/>
    </source>
</evidence>
<protein>
    <recommendedName>
        <fullName evidence="9">NDH-1 subunit O</fullName>
    </recommendedName>
    <alternativeName>
        <fullName evidence="8">NDH-O</fullName>
    </alternativeName>
</protein>
<keyword evidence="5" id="KW-1278">Translocase</keyword>